<organism evidence="2 3">
    <name type="scientific">Steinernema carpocapsae</name>
    <name type="common">Entomopathogenic nematode</name>
    <dbReference type="NCBI Taxonomy" id="34508"/>
    <lineage>
        <taxon>Eukaryota</taxon>
        <taxon>Metazoa</taxon>
        <taxon>Ecdysozoa</taxon>
        <taxon>Nematoda</taxon>
        <taxon>Chromadorea</taxon>
        <taxon>Rhabditida</taxon>
        <taxon>Tylenchina</taxon>
        <taxon>Panagrolaimomorpha</taxon>
        <taxon>Strongyloidoidea</taxon>
        <taxon>Steinernematidae</taxon>
        <taxon>Steinernema</taxon>
    </lineage>
</organism>
<reference evidence="2 3" key="2">
    <citation type="journal article" date="2019" name="G3 (Bethesda)">
        <title>Hybrid Assembly of the Genome of the Entomopathogenic Nematode Steinernema carpocapsae Identifies the X-Chromosome.</title>
        <authorList>
            <person name="Serra L."/>
            <person name="Macchietto M."/>
            <person name="Macias-Munoz A."/>
            <person name="McGill C.J."/>
            <person name="Rodriguez I.M."/>
            <person name="Rodriguez B."/>
            <person name="Murad R."/>
            <person name="Mortazavi A."/>
        </authorList>
    </citation>
    <scope>NUCLEOTIDE SEQUENCE [LARGE SCALE GENOMIC DNA]</scope>
    <source>
        <strain evidence="2 3">ALL</strain>
    </source>
</reference>
<gene>
    <name evidence="2" type="ORF">L596_017536</name>
</gene>
<proteinExistence type="predicted"/>
<name>A0A4U5N2D4_STECR</name>
<comment type="caution">
    <text evidence="2">The sequence shown here is derived from an EMBL/GenBank/DDBJ whole genome shotgun (WGS) entry which is preliminary data.</text>
</comment>
<sequence>MRACLVLLPIASLAFGLAKYLEDEGSPEEQSIYDDFPRRRLIRGFENIVLSHTQSENVTNWVAYFCGNVSEYRTAFREGIKSSWTRQRLGL</sequence>
<evidence type="ECO:0000313" key="3">
    <source>
        <dbReference type="Proteomes" id="UP000298663"/>
    </source>
</evidence>
<reference evidence="2 3" key="1">
    <citation type="journal article" date="2015" name="Genome Biol.">
        <title>Comparative genomics of Steinernema reveals deeply conserved gene regulatory networks.</title>
        <authorList>
            <person name="Dillman A.R."/>
            <person name="Macchietto M."/>
            <person name="Porter C.F."/>
            <person name="Rogers A."/>
            <person name="Williams B."/>
            <person name="Antoshechkin I."/>
            <person name="Lee M.M."/>
            <person name="Goodwin Z."/>
            <person name="Lu X."/>
            <person name="Lewis E.E."/>
            <person name="Goodrich-Blair H."/>
            <person name="Stock S.P."/>
            <person name="Adams B.J."/>
            <person name="Sternberg P.W."/>
            <person name="Mortazavi A."/>
        </authorList>
    </citation>
    <scope>NUCLEOTIDE SEQUENCE [LARGE SCALE GENOMIC DNA]</scope>
    <source>
        <strain evidence="2 3">ALL</strain>
    </source>
</reference>
<feature type="chain" id="PRO_5020615142" evidence="1">
    <location>
        <begin position="19"/>
        <end position="91"/>
    </location>
</feature>
<evidence type="ECO:0000256" key="1">
    <source>
        <dbReference type="SAM" id="SignalP"/>
    </source>
</evidence>
<accession>A0A4U5N2D4</accession>
<dbReference type="Proteomes" id="UP000298663">
    <property type="component" value="Unassembled WGS sequence"/>
</dbReference>
<protein>
    <submittedName>
        <fullName evidence="2">Uncharacterized protein</fullName>
    </submittedName>
</protein>
<keyword evidence="1" id="KW-0732">Signal</keyword>
<dbReference type="EMBL" id="AZBU02000005">
    <property type="protein sequence ID" value="TKR76394.1"/>
    <property type="molecule type" value="Genomic_DNA"/>
</dbReference>
<evidence type="ECO:0000313" key="2">
    <source>
        <dbReference type="EMBL" id="TKR76394.1"/>
    </source>
</evidence>
<feature type="signal peptide" evidence="1">
    <location>
        <begin position="1"/>
        <end position="18"/>
    </location>
</feature>
<dbReference type="AlphaFoldDB" id="A0A4U5N2D4"/>
<keyword evidence="3" id="KW-1185">Reference proteome</keyword>